<sequence length="242" mass="25771">MKLDFKPSELFRGTQILRQANNLAYAFETSHAAADADGAPNAYHPADKGKNCRRDAHIGLDCLGNAGYPDLSWWSDVLVPDPNDPQHAFVQPTGPTKGFFVAQTALRNPNGDKYDPATYVDATRFAFIVNPTGFEKLPHVGRVGDVGFATHLASGRSSAFIIGDAGGGSDAQLGESSIALFEALGFPGANPRTGANLPRDTIQYIVFPNSRRPGSAIWPRAAGDIRQQAENLIGTTPGIHAA</sequence>
<comment type="caution">
    <text evidence="1">The sequence shown here is derived from an EMBL/GenBank/DDBJ whole genome shotgun (WGS) entry which is preliminary data.</text>
</comment>
<dbReference type="RefSeq" id="WP_343891374.1">
    <property type="nucleotide sequence ID" value="NZ_BAAAEH010000040.1"/>
</dbReference>
<reference evidence="1 2" key="1">
    <citation type="submission" date="2024-05" db="EMBL/GenBank/DDBJ databases">
        <authorList>
            <person name="Liu Q."/>
            <person name="Xin Y.-H."/>
        </authorList>
    </citation>
    <scope>NUCLEOTIDE SEQUENCE [LARGE SCALE GENOMIC DNA]</scope>
    <source>
        <strain evidence="1 2">CGMCC 1.10181</strain>
    </source>
</reference>
<evidence type="ECO:0008006" key="3">
    <source>
        <dbReference type="Google" id="ProtNLM"/>
    </source>
</evidence>
<keyword evidence="2" id="KW-1185">Reference proteome</keyword>
<proteinExistence type="predicted"/>
<evidence type="ECO:0000313" key="2">
    <source>
        <dbReference type="Proteomes" id="UP001419910"/>
    </source>
</evidence>
<accession>A0ABU9Y241</accession>
<gene>
    <name evidence="1" type="ORF">ABC974_09385</name>
</gene>
<evidence type="ECO:0000313" key="1">
    <source>
        <dbReference type="EMBL" id="MEN2789837.1"/>
    </source>
</evidence>
<name>A0ABU9Y241_9SPHN</name>
<protein>
    <recommendedName>
        <fullName evidence="3">Chitosanase (Glycosyl hydrolase group 75)</fullName>
    </recommendedName>
</protein>
<dbReference type="EMBL" id="JBDIME010000006">
    <property type="protein sequence ID" value="MEN2789837.1"/>
    <property type="molecule type" value="Genomic_DNA"/>
</dbReference>
<organism evidence="1 2">
    <name type="scientific">Sphingomonas oligophenolica</name>
    <dbReference type="NCBI Taxonomy" id="301154"/>
    <lineage>
        <taxon>Bacteria</taxon>
        <taxon>Pseudomonadati</taxon>
        <taxon>Pseudomonadota</taxon>
        <taxon>Alphaproteobacteria</taxon>
        <taxon>Sphingomonadales</taxon>
        <taxon>Sphingomonadaceae</taxon>
        <taxon>Sphingomonas</taxon>
    </lineage>
</organism>
<dbReference type="Proteomes" id="UP001419910">
    <property type="component" value="Unassembled WGS sequence"/>
</dbReference>